<dbReference type="InterPro" id="IPR006175">
    <property type="entry name" value="YjgF/YER057c/UK114"/>
</dbReference>
<proteinExistence type="predicted"/>
<protein>
    <submittedName>
        <fullName evidence="1">RidA family protein</fullName>
    </submittedName>
</protein>
<dbReference type="CDD" id="cd02198">
    <property type="entry name" value="YjgH_like"/>
    <property type="match status" value="1"/>
</dbReference>
<name>A0ABT3GSQ5_9BACT</name>
<comment type="caution">
    <text evidence="1">The sequence shown here is derived from an EMBL/GenBank/DDBJ whole genome shotgun (WGS) entry which is preliminary data.</text>
</comment>
<dbReference type="Proteomes" id="UP001320876">
    <property type="component" value="Unassembled WGS sequence"/>
</dbReference>
<evidence type="ECO:0000313" key="1">
    <source>
        <dbReference type="EMBL" id="MCW1926563.1"/>
    </source>
</evidence>
<gene>
    <name evidence="1" type="ORF">OKA05_28685</name>
</gene>
<organism evidence="1 2">
    <name type="scientific">Luteolibacter arcticus</name>
    <dbReference type="NCBI Taxonomy" id="1581411"/>
    <lineage>
        <taxon>Bacteria</taxon>
        <taxon>Pseudomonadati</taxon>
        <taxon>Verrucomicrobiota</taxon>
        <taxon>Verrucomicrobiia</taxon>
        <taxon>Verrucomicrobiales</taxon>
        <taxon>Verrucomicrobiaceae</taxon>
        <taxon>Luteolibacter</taxon>
    </lineage>
</organism>
<keyword evidence="2" id="KW-1185">Reference proteome</keyword>
<dbReference type="EMBL" id="JAPDDT010000029">
    <property type="protein sequence ID" value="MCW1926563.1"/>
    <property type="molecule type" value="Genomic_DNA"/>
</dbReference>
<dbReference type="InterPro" id="IPR038743">
    <property type="entry name" value="YjgH-like"/>
</dbReference>
<dbReference type="PANTHER" id="PTHR11803">
    <property type="entry name" value="2-IMINOBUTANOATE/2-IMINOPROPANOATE DEAMINASE RIDA"/>
    <property type="match status" value="1"/>
</dbReference>
<dbReference type="Pfam" id="PF01042">
    <property type="entry name" value="Ribonuc_L-PSP"/>
    <property type="match status" value="1"/>
</dbReference>
<accession>A0ABT3GSQ5</accession>
<dbReference type="InterPro" id="IPR035959">
    <property type="entry name" value="RutC-like_sf"/>
</dbReference>
<dbReference type="SUPFAM" id="SSF55298">
    <property type="entry name" value="YjgF-like"/>
    <property type="match status" value="1"/>
</dbReference>
<dbReference type="PANTHER" id="PTHR11803:SF44">
    <property type="entry name" value="RUTC FAMILY PROTEIN YJGH"/>
    <property type="match status" value="1"/>
</dbReference>
<evidence type="ECO:0000313" key="2">
    <source>
        <dbReference type="Proteomes" id="UP001320876"/>
    </source>
</evidence>
<sequence>MLFRVSFLDLRGSGATEGDDLMSTTRKAIFPAKPHALYREHGYSPAIASGDLLFVSGMVGAREDGTAEPDLKAQVELAFENLEGVLAGAGGSFDDVVDLTFYMIDPEASVGLLLEGMKKAFPREPMPNVTAVGVNWLAGFQVEIKVIARVAGMGGSWTAKTQRSSREDIVPGDQ</sequence>
<reference evidence="1 2" key="1">
    <citation type="submission" date="2022-10" db="EMBL/GenBank/DDBJ databases">
        <title>Luteolibacter arcticus strain CCTCC AB 2014275, whole genome shotgun sequencing project.</title>
        <authorList>
            <person name="Zhao G."/>
            <person name="Shen L."/>
        </authorList>
    </citation>
    <scope>NUCLEOTIDE SEQUENCE [LARGE SCALE GENOMIC DNA]</scope>
    <source>
        <strain evidence="1 2">CCTCC AB 2014275</strain>
    </source>
</reference>
<dbReference type="Gene3D" id="3.30.1330.40">
    <property type="entry name" value="RutC-like"/>
    <property type="match status" value="1"/>
</dbReference>